<organism evidence="2 3">
    <name type="scientific">Conoideocrella luteorostrata</name>
    <dbReference type="NCBI Taxonomy" id="1105319"/>
    <lineage>
        <taxon>Eukaryota</taxon>
        <taxon>Fungi</taxon>
        <taxon>Dikarya</taxon>
        <taxon>Ascomycota</taxon>
        <taxon>Pezizomycotina</taxon>
        <taxon>Sordariomycetes</taxon>
        <taxon>Hypocreomycetidae</taxon>
        <taxon>Hypocreales</taxon>
        <taxon>Clavicipitaceae</taxon>
        <taxon>Conoideocrella</taxon>
    </lineage>
</organism>
<dbReference type="AlphaFoldDB" id="A0AAJ0CSJ8"/>
<reference evidence="2" key="1">
    <citation type="submission" date="2023-06" db="EMBL/GenBank/DDBJ databases">
        <title>Conoideocrella luteorostrata (Hypocreales: Clavicipitaceae), a potential biocontrol fungus for elongate hemlock scale in United States Christmas tree production areas.</title>
        <authorList>
            <person name="Barrett H."/>
            <person name="Lovett B."/>
            <person name="Macias A.M."/>
            <person name="Stajich J.E."/>
            <person name="Kasson M.T."/>
        </authorList>
    </citation>
    <scope>NUCLEOTIDE SEQUENCE</scope>
    <source>
        <strain evidence="2">ARSEF 14590</strain>
    </source>
</reference>
<feature type="region of interest" description="Disordered" evidence="1">
    <location>
        <begin position="1"/>
        <end position="24"/>
    </location>
</feature>
<gene>
    <name evidence="2" type="ORF">QQS21_005390</name>
</gene>
<accession>A0AAJ0CSJ8</accession>
<keyword evidence="3" id="KW-1185">Reference proteome</keyword>
<name>A0AAJ0CSJ8_9HYPO</name>
<proteinExistence type="predicted"/>
<protein>
    <submittedName>
        <fullName evidence="2">Uncharacterized protein</fullName>
    </submittedName>
</protein>
<dbReference type="EMBL" id="JASWJB010000089">
    <property type="protein sequence ID" value="KAK2599129.1"/>
    <property type="molecule type" value="Genomic_DNA"/>
</dbReference>
<dbReference type="Proteomes" id="UP001251528">
    <property type="component" value="Unassembled WGS sequence"/>
</dbReference>
<sequence length="111" mass="12223">MASLSRSRGLDDSGPLWNAAWRASPYGPPCVLDRREADVYILLRRKGQTCEFKSGGDSRPLMPDDVPKSFPVAIQVTAGDLAPQQQENTTDSEKAEKSEDNAVIQLKTDRC</sequence>
<feature type="compositionally biased region" description="Basic and acidic residues" evidence="1">
    <location>
        <begin position="91"/>
        <end position="100"/>
    </location>
</feature>
<evidence type="ECO:0000313" key="3">
    <source>
        <dbReference type="Proteomes" id="UP001251528"/>
    </source>
</evidence>
<feature type="region of interest" description="Disordered" evidence="1">
    <location>
        <begin position="79"/>
        <end position="111"/>
    </location>
</feature>
<comment type="caution">
    <text evidence="2">The sequence shown here is derived from an EMBL/GenBank/DDBJ whole genome shotgun (WGS) entry which is preliminary data.</text>
</comment>
<evidence type="ECO:0000313" key="2">
    <source>
        <dbReference type="EMBL" id="KAK2599129.1"/>
    </source>
</evidence>
<evidence type="ECO:0000256" key="1">
    <source>
        <dbReference type="SAM" id="MobiDB-lite"/>
    </source>
</evidence>